<evidence type="ECO:0000256" key="2">
    <source>
        <dbReference type="ARBA" id="ARBA00022692"/>
    </source>
</evidence>
<evidence type="ECO:0000259" key="7">
    <source>
        <dbReference type="Pfam" id="PF04932"/>
    </source>
</evidence>
<feature type="repeat" description="TPR" evidence="5">
    <location>
        <begin position="538"/>
        <end position="571"/>
    </location>
</feature>
<feature type="transmembrane region" description="Helical" evidence="6">
    <location>
        <begin position="334"/>
        <end position="354"/>
    </location>
</feature>
<evidence type="ECO:0000256" key="1">
    <source>
        <dbReference type="ARBA" id="ARBA00004141"/>
    </source>
</evidence>
<feature type="transmembrane region" description="Helical" evidence="6">
    <location>
        <begin position="91"/>
        <end position="108"/>
    </location>
</feature>
<feature type="transmembrane region" description="Helical" evidence="6">
    <location>
        <begin position="395"/>
        <end position="418"/>
    </location>
</feature>
<dbReference type="PROSITE" id="PS50293">
    <property type="entry name" value="TPR_REGION"/>
    <property type="match status" value="1"/>
</dbReference>
<comment type="subcellular location">
    <subcellularLocation>
        <location evidence="1">Membrane</location>
        <topology evidence="1">Multi-pass membrane protein</topology>
    </subcellularLocation>
</comment>
<feature type="transmembrane region" description="Helical" evidence="6">
    <location>
        <begin position="59"/>
        <end position="79"/>
    </location>
</feature>
<keyword evidence="4 6" id="KW-0472">Membrane</keyword>
<dbReference type="InterPro" id="IPR019734">
    <property type="entry name" value="TPR_rpt"/>
</dbReference>
<dbReference type="Gene3D" id="1.25.40.10">
    <property type="entry name" value="Tetratricopeptide repeat domain"/>
    <property type="match status" value="4"/>
</dbReference>
<dbReference type="Pfam" id="PF13181">
    <property type="entry name" value="TPR_8"/>
    <property type="match status" value="2"/>
</dbReference>
<dbReference type="Proteomes" id="UP000230821">
    <property type="component" value="Unassembled WGS sequence"/>
</dbReference>
<dbReference type="PANTHER" id="PTHR37422:SF13">
    <property type="entry name" value="LIPOPOLYSACCHARIDE BIOSYNTHESIS PROTEIN PA4999-RELATED"/>
    <property type="match status" value="1"/>
</dbReference>
<evidence type="ECO:0000256" key="3">
    <source>
        <dbReference type="ARBA" id="ARBA00022989"/>
    </source>
</evidence>
<dbReference type="EMBL" id="PDSK01000100">
    <property type="protein sequence ID" value="PIE33330.1"/>
    <property type="molecule type" value="Genomic_DNA"/>
</dbReference>
<reference evidence="8 9" key="1">
    <citation type="submission" date="2017-10" db="EMBL/GenBank/DDBJ databases">
        <title>Novel microbial diversity and functional potential in the marine mammal oral microbiome.</title>
        <authorList>
            <person name="Dudek N.K."/>
            <person name="Sun C.L."/>
            <person name="Burstein D."/>
            <person name="Kantor R.S."/>
            <person name="Aliaga Goltsman D.S."/>
            <person name="Bik E.M."/>
            <person name="Thomas B.C."/>
            <person name="Banfield J.F."/>
            <person name="Relman D.A."/>
        </authorList>
    </citation>
    <scope>NUCLEOTIDE SEQUENCE [LARGE SCALE GENOMIC DNA]</scope>
    <source>
        <strain evidence="8">DOLJORAL78_47_16</strain>
    </source>
</reference>
<feature type="transmembrane region" description="Helical" evidence="6">
    <location>
        <begin position="164"/>
        <end position="182"/>
    </location>
</feature>
<comment type="caution">
    <text evidence="8">The sequence shown here is derived from an EMBL/GenBank/DDBJ whole genome shotgun (WGS) entry which is preliminary data.</text>
</comment>
<gene>
    <name evidence="8" type="ORF">CSA56_12225</name>
</gene>
<protein>
    <recommendedName>
        <fullName evidence="7">O-antigen ligase-related domain-containing protein</fullName>
    </recommendedName>
</protein>
<feature type="domain" description="O-antigen ligase-related" evidence="7">
    <location>
        <begin position="194"/>
        <end position="347"/>
    </location>
</feature>
<keyword evidence="2 6" id="KW-0812">Transmembrane</keyword>
<dbReference type="InterPro" id="IPR011990">
    <property type="entry name" value="TPR-like_helical_dom_sf"/>
</dbReference>
<accession>A0A2G6KD76</accession>
<feature type="transmembrane region" description="Helical" evidence="6">
    <location>
        <begin position="239"/>
        <end position="262"/>
    </location>
</feature>
<keyword evidence="3 6" id="KW-1133">Transmembrane helix</keyword>
<feature type="transmembrane region" description="Helical" evidence="6">
    <location>
        <begin position="438"/>
        <end position="457"/>
    </location>
</feature>
<proteinExistence type="predicted"/>
<feature type="transmembrane region" description="Helical" evidence="6">
    <location>
        <begin position="189"/>
        <end position="205"/>
    </location>
</feature>
<dbReference type="SMART" id="SM00028">
    <property type="entry name" value="TPR"/>
    <property type="match status" value="10"/>
</dbReference>
<organism evidence="8 9">
    <name type="scientific">candidate division KSB3 bacterium</name>
    <dbReference type="NCBI Taxonomy" id="2044937"/>
    <lineage>
        <taxon>Bacteria</taxon>
        <taxon>candidate division KSB3</taxon>
    </lineage>
</organism>
<feature type="repeat" description="TPR" evidence="5">
    <location>
        <begin position="572"/>
        <end position="605"/>
    </location>
</feature>
<feature type="repeat" description="TPR" evidence="5">
    <location>
        <begin position="733"/>
        <end position="766"/>
    </location>
</feature>
<evidence type="ECO:0000256" key="4">
    <source>
        <dbReference type="ARBA" id="ARBA00023136"/>
    </source>
</evidence>
<keyword evidence="5" id="KW-0802">TPR repeat</keyword>
<name>A0A2G6KD76_9BACT</name>
<feature type="transmembrane region" description="Helical" evidence="6">
    <location>
        <begin position="115"/>
        <end position="137"/>
    </location>
</feature>
<dbReference type="Pfam" id="PF00515">
    <property type="entry name" value="TPR_1"/>
    <property type="match status" value="1"/>
</dbReference>
<dbReference type="Pfam" id="PF04932">
    <property type="entry name" value="Wzy_C"/>
    <property type="match status" value="1"/>
</dbReference>
<dbReference type="InterPro" id="IPR007016">
    <property type="entry name" value="O-antigen_ligase-rel_domated"/>
</dbReference>
<feature type="transmembrane region" description="Helical" evidence="6">
    <location>
        <begin position="35"/>
        <end position="52"/>
    </location>
</feature>
<evidence type="ECO:0000256" key="5">
    <source>
        <dbReference type="PROSITE-ProRule" id="PRU00339"/>
    </source>
</evidence>
<dbReference type="GO" id="GO:0016020">
    <property type="term" value="C:membrane"/>
    <property type="evidence" value="ECO:0007669"/>
    <property type="project" value="UniProtKB-SubCell"/>
</dbReference>
<dbReference type="Pfam" id="PF14559">
    <property type="entry name" value="TPR_19"/>
    <property type="match status" value="1"/>
</dbReference>
<dbReference type="PANTHER" id="PTHR37422">
    <property type="entry name" value="TEICHURONIC ACID BIOSYNTHESIS PROTEIN TUAE"/>
    <property type="match status" value="1"/>
</dbReference>
<dbReference type="AlphaFoldDB" id="A0A2G6KD76"/>
<evidence type="ECO:0000313" key="8">
    <source>
        <dbReference type="EMBL" id="PIE33330.1"/>
    </source>
</evidence>
<dbReference type="SUPFAM" id="SSF48452">
    <property type="entry name" value="TPR-like"/>
    <property type="match status" value="2"/>
</dbReference>
<feature type="transmembrane region" description="Helical" evidence="6">
    <location>
        <begin position="366"/>
        <end position="389"/>
    </location>
</feature>
<evidence type="ECO:0000256" key="6">
    <source>
        <dbReference type="SAM" id="Phobius"/>
    </source>
</evidence>
<evidence type="ECO:0000313" key="9">
    <source>
        <dbReference type="Proteomes" id="UP000230821"/>
    </source>
</evidence>
<dbReference type="PROSITE" id="PS50005">
    <property type="entry name" value="TPR"/>
    <property type="match status" value="4"/>
</dbReference>
<sequence>MKKICNLLIELGIIALILVPPVCFGAVKPHHIRLIQMTIVGIGMVWAVKTTIKGSAVYYPAPLDLPFLLFLGIGVINLLTSTCSHITEREFFLVFSYFLLYFLVAQQLKTRRRVLGLTFILVLAGSGESLFGLIQYLQGATTVLGQHTPNIGTVNATYISHNHFAGFLVLVIPLVIGLFLGTLQVEKRLLLFLLLGIMGAAFVLSLSRGGLLSLGCAGTGLLLCLALKHWHEIGFWKIFIVLILLVGFIGSVIFFVGFSPIAHRSLFRTILPDKVIVGHEIRLPIWRNALVLVKEFPLFGSGLGTFGFVFQRYCPPEIHQNRQVYAAHNDYLELLIEMGIPALLLVLWGIYRLYRHVLNIYFRYDDPLLTSLLIGGLTSITAMAVHSFFDFNLQIPANAVLFVIVLALTTACAQLLSFGRRTHANSERHNTSYRIKAFSWKFVAALLLVVLAIVIHARKELAGLYAQNARLVSSRGDLFGPIEYYRKAIAIDGNNPVLHASLAEYYCRLGKKTPHAEKWYRLAAETYRKMIPLNRYDATTYYYLGQMYDHLNRIDEAIEMFRQAIAYNPRFAFYYEVLGKYYLSLGGRAQAIDVFRQALQLDPSRMEDILQTCRQRNFAYDELRQLVPEEADLRRKFAYFLARQHAWEESKQEYRAAIELSDYSQVYYDTMLQACRNSKDYQCMRELWQELWDKTPQNVDYPLAIARSFEQEQQWEAAIKMYTQLLDTFPNATSAVRRLAELHQQQGQRDEAFRLYTELLTREPANVIHYHHLAAMHQQVHDWDAAIAIYQQALDAGLAQAEIHSSLGALYTQTGQRSEAMKAYRQAFEAGEARMSVYKEAAALYRAQKNEIGLDFLWETYAFVNRHHPEKLFELVKHYHAQGEWLKAVTLAKEVIANAPTNTEYRMFLASLYEQEHMRAEANEQYRKILRIQPGHREAAQKLSRLGE</sequence>
<dbReference type="InterPro" id="IPR051533">
    <property type="entry name" value="WaaL-like"/>
</dbReference>
<feature type="repeat" description="TPR" evidence="5">
    <location>
        <begin position="801"/>
        <end position="834"/>
    </location>
</feature>